<dbReference type="Pfam" id="PF20146">
    <property type="entry name" value="NRF"/>
    <property type="match status" value="1"/>
</dbReference>
<dbReference type="KEGG" id="ccat:101460722"/>
<keyword evidence="2" id="KW-0732">Signal</keyword>
<dbReference type="PANTHER" id="PTHR11161">
    <property type="entry name" value="O-ACYLTRANSFERASE"/>
    <property type="match status" value="1"/>
</dbReference>
<reference evidence="4" key="1">
    <citation type="submission" date="2013-07" db="EMBL/GenBank/DDBJ databases">
        <authorList>
            <person name="Geib S."/>
        </authorList>
    </citation>
    <scope>NUCLEOTIDE SEQUENCE</scope>
</reference>
<dbReference type="OrthoDB" id="118951at2759"/>
<feature type="transmembrane region" description="Helical" evidence="1">
    <location>
        <begin position="283"/>
        <end position="305"/>
    </location>
</feature>
<feature type="transmembrane region" description="Helical" evidence="1">
    <location>
        <begin position="501"/>
        <end position="523"/>
    </location>
</feature>
<feature type="transmembrane region" description="Helical" evidence="1">
    <location>
        <begin position="460"/>
        <end position="481"/>
    </location>
</feature>
<feature type="signal peptide" evidence="2">
    <location>
        <begin position="1"/>
        <end position="23"/>
    </location>
</feature>
<dbReference type="GeneID" id="101460722"/>
<feature type="chain" id="PRO_5004907009" evidence="2">
    <location>
        <begin position="24"/>
        <end position="720"/>
    </location>
</feature>
<evidence type="ECO:0000259" key="3">
    <source>
        <dbReference type="SMART" id="SM00703"/>
    </source>
</evidence>
<keyword evidence="1" id="KW-1133">Transmembrane helix</keyword>
<gene>
    <name evidence="4" type="primary">NRF6</name>
</gene>
<dbReference type="InterPro" id="IPR002656">
    <property type="entry name" value="Acyl_transf_3_dom"/>
</dbReference>
<evidence type="ECO:0000256" key="2">
    <source>
        <dbReference type="SAM" id="SignalP"/>
    </source>
</evidence>
<proteinExistence type="evidence at transcript level"/>
<dbReference type="PANTHER" id="PTHR11161:SF0">
    <property type="entry name" value="O-ACYLTRANSFERASE LIKE PROTEIN"/>
    <property type="match status" value="1"/>
</dbReference>
<keyword evidence="1" id="KW-0472">Membrane</keyword>
<organism evidence="4">
    <name type="scientific">Ceratitis capitata</name>
    <name type="common">Mediterranean fruit fly</name>
    <name type="synonym">Tephritis capitata</name>
    <dbReference type="NCBI Taxonomy" id="7213"/>
    <lineage>
        <taxon>Eukaryota</taxon>
        <taxon>Metazoa</taxon>
        <taxon>Ecdysozoa</taxon>
        <taxon>Arthropoda</taxon>
        <taxon>Hexapoda</taxon>
        <taxon>Insecta</taxon>
        <taxon>Pterygota</taxon>
        <taxon>Neoptera</taxon>
        <taxon>Endopterygota</taxon>
        <taxon>Diptera</taxon>
        <taxon>Brachycera</taxon>
        <taxon>Muscomorpha</taxon>
        <taxon>Tephritoidea</taxon>
        <taxon>Tephritidae</taxon>
        <taxon>Ceratitis</taxon>
        <taxon>Ceratitis</taxon>
    </lineage>
</organism>
<protein>
    <submittedName>
        <fullName evidence="4">Nose resistant to fluoxetine protein 6</fullName>
    </submittedName>
</protein>
<dbReference type="InterPro" id="IPR006621">
    <property type="entry name" value="Nose-resist-to-fluoxetine_N"/>
</dbReference>
<evidence type="ECO:0000313" key="4">
    <source>
        <dbReference type="EMBL" id="JAC00910.1"/>
    </source>
</evidence>
<dbReference type="InterPro" id="IPR052728">
    <property type="entry name" value="O2_lipid_transport_reg"/>
</dbReference>
<name>W8CAK8_CERCA</name>
<reference evidence="4" key="2">
    <citation type="journal article" date="2014" name="BMC Genomics">
        <title>A genomic perspective to assessing quality of mass-reared SIT flies used in Mediterranean fruit fly (Ceratitis capitata) eradication in California.</title>
        <authorList>
            <person name="Calla B."/>
            <person name="Hall B."/>
            <person name="Hou S."/>
            <person name="Geib S.M."/>
        </authorList>
    </citation>
    <scope>NUCLEOTIDE SEQUENCE</scope>
</reference>
<feature type="transmembrane region" description="Helical" evidence="1">
    <location>
        <begin position="535"/>
        <end position="557"/>
    </location>
</feature>
<accession>W8CAK8</accession>
<sequence length="720" mass="82208">MATRHTFAALSLFLAIFIHNSYAAYNSTALAVAPPGLPFTNDLAYLFFKHGAAIGAESLNGTLRAYDDTKCLRDIDRISNALGEYYEWAIEFPDTWGRLPVGLMWGHALSFGAYEECIAASWEFSTDDTLRGQYCLARVPIKKYMDAIIPRESTVQARISYKYTKPETFELGICIPSSCSAELGNTILTGVMNRYYDTNISTTMVSERYCKYEETVKLRAIDIFAIVFFSFIVCCLLASSVYDYIKTKNKEPKKPLFVAFSVLTNAPKIFTVKKTNNPNVISCLNGLRCFSMMWVVFGHGYMTFYELPHINRDKFYTWVETPYSMLVQNATLCVDTFFFMSGLLMLWGAFREMERTKGKLNIGMMYFHRYIRLTPVVAVVILYIMSLYKYSGHGPMWMKIGTQDERCSDTWWATLLYVQNYVFPKKICISQSWYLAVDTQLYVLSPLFLIPLWKWGKKALAPIILIGVLCMGCTFATFMKWKFTLFRVDDDHVDDRQRLTYYPTHTRVPTWLIGVIFGYFLYTKNRGRQIPLAKIWVISGWVVAFGVMLADLWGPYWRILPENPSAPIIEGAFYEPLSRASWAVAIGWIVWACYNGHGGIINDFLSWGFFTGFSRLTYCMYVIHRIVQLVNGGRIQTDTHFGDYEMVLRWWHDFGVALTLSIFATLSFESPILGIEKAIFGRGESKPAPKKIEPTSAPAEVAVAVEPTIGETAKNEVTKA</sequence>
<feature type="transmembrane region" description="Helical" evidence="1">
    <location>
        <begin position="325"/>
        <end position="350"/>
    </location>
</feature>
<dbReference type="Pfam" id="PF01757">
    <property type="entry name" value="Acyl_transf_3"/>
    <property type="match status" value="1"/>
</dbReference>
<feature type="transmembrane region" description="Helical" evidence="1">
    <location>
        <begin position="433"/>
        <end position="453"/>
    </location>
</feature>
<dbReference type="SMART" id="SM00703">
    <property type="entry name" value="NRF"/>
    <property type="match status" value="1"/>
</dbReference>
<dbReference type="GO" id="GO:0016747">
    <property type="term" value="F:acyltransferase activity, transferring groups other than amino-acyl groups"/>
    <property type="evidence" value="ECO:0007669"/>
    <property type="project" value="InterPro"/>
</dbReference>
<keyword evidence="1" id="KW-0812">Transmembrane</keyword>
<dbReference type="EMBL" id="GAMC01005646">
    <property type="protein sequence ID" value="JAC00910.1"/>
    <property type="molecule type" value="mRNA"/>
</dbReference>
<feature type="domain" description="Nose resistant-to-fluoxetine protein N-terminal" evidence="3">
    <location>
        <begin position="68"/>
        <end position="212"/>
    </location>
</feature>
<feature type="transmembrane region" description="Helical" evidence="1">
    <location>
        <begin position="370"/>
        <end position="388"/>
    </location>
</feature>
<evidence type="ECO:0000256" key="1">
    <source>
        <dbReference type="SAM" id="Phobius"/>
    </source>
</evidence>
<dbReference type="AlphaFoldDB" id="W8CAK8"/>
<feature type="transmembrane region" description="Helical" evidence="1">
    <location>
        <begin position="223"/>
        <end position="245"/>
    </location>
</feature>